<feature type="non-terminal residue" evidence="2">
    <location>
        <position position="49"/>
    </location>
</feature>
<gene>
    <name evidence="2" type="ORF">S01H4_14235</name>
</gene>
<protein>
    <submittedName>
        <fullName evidence="2">Uncharacterized protein</fullName>
    </submittedName>
</protein>
<dbReference type="EMBL" id="BART01006248">
    <property type="protein sequence ID" value="GAG60087.1"/>
    <property type="molecule type" value="Genomic_DNA"/>
</dbReference>
<dbReference type="AlphaFoldDB" id="X0ZPW3"/>
<sequence>MTDTSSIGATGTASGDPTFNNGGTASCAYDGNDNVLWTDRAEYDVFNKT</sequence>
<evidence type="ECO:0000256" key="1">
    <source>
        <dbReference type="SAM" id="MobiDB-lite"/>
    </source>
</evidence>
<accession>X0ZPW3</accession>
<reference evidence="2" key="1">
    <citation type="journal article" date="2014" name="Front. Microbiol.">
        <title>High frequency of phylogenetically diverse reductive dehalogenase-homologous genes in deep subseafloor sedimentary metagenomes.</title>
        <authorList>
            <person name="Kawai M."/>
            <person name="Futagami T."/>
            <person name="Toyoda A."/>
            <person name="Takaki Y."/>
            <person name="Nishi S."/>
            <person name="Hori S."/>
            <person name="Arai W."/>
            <person name="Tsubouchi T."/>
            <person name="Morono Y."/>
            <person name="Uchiyama I."/>
            <person name="Ito T."/>
            <person name="Fujiyama A."/>
            <person name="Inagaki F."/>
            <person name="Takami H."/>
        </authorList>
    </citation>
    <scope>NUCLEOTIDE SEQUENCE</scope>
    <source>
        <strain evidence="2">Expedition CK06-06</strain>
    </source>
</reference>
<organism evidence="2">
    <name type="scientific">marine sediment metagenome</name>
    <dbReference type="NCBI Taxonomy" id="412755"/>
    <lineage>
        <taxon>unclassified sequences</taxon>
        <taxon>metagenomes</taxon>
        <taxon>ecological metagenomes</taxon>
    </lineage>
</organism>
<evidence type="ECO:0000313" key="2">
    <source>
        <dbReference type="EMBL" id="GAG60087.1"/>
    </source>
</evidence>
<proteinExistence type="predicted"/>
<name>X0ZPW3_9ZZZZ</name>
<comment type="caution">
    <text evidence="2">The sequence shown here is derived from an EMBL/GenBank/DDBJ whole genome shotgun (WGS) entry which is preliminary data.</text>
</comment>
<feature type="region of interest" description="Disordered" evidence="1">
    <location>
        <begin position="1"/>
        <end position="24"/>
    </location>
</feature>